<dbReference type="EMBL" id="CP042301">
    <property type="protein sequence ID" value="QDY99707.1"/>
    <property type="molecule type" value="Genomic_DNA"/>
</dbReference>
<gene>
    <name evidence="4" type="ORF">FQ775_04585</name>
</gene>
<organism evidence="4 5">
    <name type="scientific">Nitratireductor mangrovi</name>
    <dbReference type="NCBI Taxonomy" id="2599600"/>
    <lineage>
        <taxon>Bacteria</taxon>
        <taxon>Pseudomonadati</taxon>
        <taxon>Pseudomonadota</taxon>
        <taxon>Alphaproteobacteria</taxon>
        <taxon>Hyphomicrobiales</taxon>
        <taxon>Phyllobacteriaceae</taxon>
        <taxon>Nitratireductor</taxon>
    </lineage>
</organism>
<feature type="compositionally biased region" description="Basic and acidic residues" evidence="3">
    <location>
        <begin position="282"/>
        <end position="295"/>
    </location>
</feature>
<dbReference type="NCBIfam" id="NF009125">
    <property type="entry name" value="PRK12478.1"/>
    <property type="match status" value="1"/>
</dbReference>
<protein>
    <submittedName>
        <fullName evidence="4">Crotonase/enoyl-CoA hydratase family protein</fullName>
    </submittedName>
</protein>
<feature type="region of interest" description="Disordered" evidence="3">
    <location>
        <begin position="274"/>
        <end position="295"/>
    </location>
</feature>
<dbReference type="RefSeq" id="WP_146298361.1">
    <property type="nucleotide sequence ID" value="NZ_CP042301.2"/>
</dbReference>
<evidence type="ECO:0000313" key="5">
    <source>
        <dbReference type="Proteomes" id="UP000321389"/>
    </source>
</evidence>
<dbReference type="CDD" id="cd06558">
    <property type="entry name" value="crotonase-like"/>
    <property type="match status" value="1"/>
</dbReference>
<evidence type="ECO:0000313" key="4">
    <source>
        <dbReference type="EMBL" id="QDY99707.1"/>
    </source>
</evidence>
<evidence type="ECO:0000256" key="2">
    <source>
        <dbReference type="RuleBase" id="RU003707"/>
    </source>
</evidence>
<dbReference type="GO" id="GO:0003824">
    <property type="term" value="F:catalytic activity"/>
    <property type="evidence" value="ECO:0007669"/>
    <property type="project" value="InterPro"/>
</dbReference>
<dbReference type="NCBIfam" id="NF006128">
    <property type="entry name" value="PRK08272.1"/>
    <property type="match status" value="1"/>
</dbReference>
<name>A0A5B8KVV0_9HYPH</name>
<dbReference type="OrthoDB" id="9795613at2"/>
<evidence type="ECO:0000256" key="3">
    <source>
        <dbReference type="SAM" id="MobiDB-lite"/>
    </source>
</evidence>
<dbReference type="PROSITE" id="PS00166">
    <property type="entry name" value="ENOYL_COA_HYDRATASE"/>
    <property type="match status" value="1"/>
</dbReference>
<evidence type="ECO:0000256" key="1">
    <source>
        <dbReference type="ARBA" id="ARBA00005254"/>
    </source>
</evidence>
<dbReference type="InterPro" id="IPR001753">
    <property type="entry name" value="Enoyl-CoA_hydra/iso"/>
</dbReference>
<dbReference type="PANTHER" id="PTHR43802">
    <property type="entry name" value="ENOYL-COA HYDRATASE"/>
    <property type="match status" value="1"/>
</dbReference>
<sequence length="295" mass="32797">MDKQALYEKHGAIATITLNRPEKYNTLRPSLLNDLDAALREANLDNEVKVIILAGAGDSFCAGFDFSAGLEHYEEIVEENYDPGMDVNLVVNPYKSYLTQFMGLWRGTKPVIAKVHGYCMGGGSEMALCADLVVASDDARIGTPYARVWGCHLSGMWIYRLGLAKAKYYALTGESISGREAADIELINFSCPLEELDRQVQELAERLARIPLTQLISMKLIVNQAYDNMGLGSTQILGPILDGIMRNTPEGREFVNVAKQHGVKEAVIRRDRPWGDYSQAPKEQRPRLKSELGLK</sequence>
<dbReference type="AlphaFoldDB" id="A0A5B8KVV0"/>
<dbReference type="InterPro" id="IPR018376">
    <property type="entry name" value="Enoyl-CoA_hyd/isom_CS"/>
</dbReference>
<proteinExistence type="inferred from homology"/>
<accession>A0A5B8KVV0</accession>
<dbReference type="Pfam" id="PF00378">
    <property type="entry name" value="ECH_1"/>
    <property type="match status" value="1"/>
</dbReference>
<dbReference type="Gene3D" id="3.90.226.10">
    <property type="entry name" value="2-enoyl-CoA Hydratase, Chain A, domain 1"/>
    <property type="match status" value="1"/>
</dbReference>
<dbReference type="PANTHER" id="PTHR43802:SF1">
    <property type="entry name" value="IP11341P-RELATED"/>
    <property type="match status" value="1"/>
</dbReference>
<dbReference type="Proteomes" id="UP000321389">
    <property type="component" value="Chromosome"/>
</dbReference>
<dbReference type="SUPFAM" id="SSF52096">
    <property type="entry name" value="ClpP/crotonase"/>
    <property type="match status" value="1"/>
</dbReference>
<comment type="similarity">
    <text evidence="1 2">Belongs to the enoyl-CoA hydratase/isomerase family.</text>
</comment>
<keyword evidence="5" id="KW-1185">Reference proteome</keyword>
<dbReference type="InterPro" id="IPR029045">
    <property type="entry name" value="ClpP/crotonase-like_dom_sf"/>
</dbReference>
<reference evidence="4" key="1">
    <citation type="submission" date="2020-04" db="EMBL/GenBank/DDBJ databases">
        <title>Nitratireductor sp. nov. isolated from mangrove soil.</title>
        <authorList>
            <person name="Ye Y."/>
        </authorList>
    </citation>
    <scope>NUCLEOTIDE SEQUENCE</scope>
    <source>
        <strain evidence="4">SY7</strain>
    </source>
</reference>
<dbReference type="KEGG" id="niy:FQ775_04585"/>